<evidence type="ECO:0000313" key="2">
    <source>
        <dbReference type="EMBL" id="KFK36121.1"/>
    </source>
</evidence>
<dbReference type="AlphaFoldDB" id="A0A087H1W9"/>
<feature type="domain" description="F-box/LRR-repeat protein 15/At3g58940/PEG3-like LRR" evidence="1">
    <location>
        <begin position="4"/>
        <end position="133"/>
    </location>
</feature>
<reference evidence="3" key="1">
    <citation type="journal article" date="2015" name="Nat. Plants">
        <title>Genome expansion of Arabis alpina linked with retrotransposition and reduced symmetric DNA methylation.</title>
        <authorList>
            <person name="Willing E.M."/>
            <person name="Rawat V."/>
            <person name="Mandakova T."/>
            <person name="Maumus F."/>
            <person name="James G.V."/>
            <person name="Nordstroem K.J."/>
            <person name="Becker C."/>
            <person name="Warthmann N."/>
            <person name="Chica C."/>
            <person name="Szarzynska B."/>
            <person name="Zytnicki M."/>
            <person name="Albani M.C."/>
            <person name="Kiefer C."/>
            <person name="Bergonzi S."/>
            <person name="Castaings L."/>
            <person name="Mateos J.L."/>
            <person name="Berns M.C."/>
            <person name="Bujdoso N."/>
            <person name="Piofczyk T."/>
            <person name="de Lorenzo L."/>
            <person name="Barrero-Sicilia C."/>
            <person name="Mateos I."/>
            <person name="Piednoel M."/>
            <person name="Hagmann J."/>
            <person name="Chen-Min-Tao R."/>
            <person name="Iglesias-Fernandez R."/>
            <person name="Schuster S.C."/>
            <person name="Alonso-Blanco C."/>
            <person name="Roudier F."/>
            <person name="Carbonero P."/>
            <person name="Paz-Ares J."/>
            <person name="Davis S.J."/>
            <person name="Pecinka A."/>
            <person name="Quesneville H."/>
            <person name="Colot V."/>
            <person name="Lysak M.A."/>
            <person name="Weigel D."/>
            <person name="Coupland G."/>
            <person name="Schneeberger K."/>
        </authorList>
    </citation>
    <scope>NUCLEOTIDE SEQUENCE [LARGE SCALE GENOMIC DNA]</scope>
    <source>
        <strain evidence="3">cv. Pajares</strain>
    </source>
</reference>
<dbReference type="eggNOG" id="ENOG502QU7K">
    <property type="taxonomic scope" value="Eukaryota"/>
</dbReference>
<dbReference type="InterPro" id="IPR055294">
    <property type="entry name" value="FBL60-like"/>
</dbReference>
<dbReference type="Gramene" id="KFK36121">
    <property type="protein sequence ID" value="KFK36121"/>
    <property type="gene ID" value="AALP_AA4G080600"/>
</dbReference>
<dbReference type="InterPro" id="IPR055411">
    <property type="entry name" value="LRR_FXL15/At3g58940/PEG3-like"/>
</dbReference>
<evidence type="ECO:0000259" key="1">
    <source>
        <dbReference type="Pfam" id="PF24758"/>
    </source>
</evidence>
<name>A0A087H1W9_ARAAL</name>
<keyword evidence="3" id="KW-1185">Reference proteome</keyword>
<proteinExistence type="predicted"/>
<evidence type="ECO:0000313" key="3">
    <source>
        <dbReference type="Proteomes" id="UP000029120"/>
    </source>
</evidence>
<protein>
    <recommendedName>
        <fullName evidence="1">F-box/LRR-repeat protein 15/At3g58940/PEG3-like LRR domain-containing protein</fullName>
    </recommendedName>
</protein>
<dbReference type="EMBL" id="CM002872">
    <property type="protein sequence ID" value="KFK36121.1"/>
    <property type="molecule type" value="Genomic_DNA"/>
</dbReference>
<dbReference type="SUPFAM" id="SSF52047">
    <property type="entry name" value="RNI-like"/>
    <property type="match status" value="1"/>
</dbReference>
<dbReference type="Gene3D" id="3.80.10.10">
    <property type="entry name" value="Ribonuclease Inhibitor"/>
    <property type="match status" value="1"/>
</dbReference>
<dbReference type="OMA" id="CCEFVES"/>
<sequence>MERGLLELHLHARYNGVLLETKLLTSNTLVKLTLSGEYSLEVERVFFPALKSLSLLSVLRLDCNNYGRLLDGCPVLEELFIRETDHSDPLCCCEFVESRSVKRLVIFVNLPDSKEFHDVVHIKAPSLEYLDYSSYVSENYELDDLDSIVEARLSLKLWESTNDHDYDDDSYYFDGNYYDDDDDGYYFSFGEPKPAISGDVTNLVTGISNITTLHLSPGSLEAFHFCCTSIPVFKNLLNLSIESNKENGWQVMPLLLKSCPILQTLVIKGLVHRVTNRCGDACACIPKNPRQKKKKRKIVKKEEEKRKTALVAGPRVAVSEALPDVMMDTVTYTKQLPP</sequence>
<dbReference type="InterPro" id="IPR032675">
    <property type="entry name" value="LRR_dom_sf"/>
</dbReference>
<dbReference type="PANTHER" id="PTHR31293">
    <property type="entry name" value="RNI-LIKE SUPERFAMILY PROTEIN"/>
    <property type="match status" value="1"/>
</dbReference>
<dbReference type="Pfam" id="PF24758">
    <property type="entry name" value="LRR_At5g56370"/>
    <property type="match status" value="1"/>
</dbReference>
<dbReference type="Proteomes" id="UP000029120">
    <property type="component" value="Chromosome 4"/>
</dbReference>
<gene>
    <name evidence="2" type="ordered locus">AALP_Aa4g080600</name>
</gene>
<dbReference type="OrthoDB" id="1113173at2759"/>
<accession>A0A087H1W9</accession>
<organism evidence="2 3">
    <name type="scientific">Arabis alpina</name>
    <name type="common">Alpine rock-cress</name>
    <dbReference type="NCBI Taxonomy" id="50452"/>
    <lineage>
        <taxon>Eukaryota</taxon>
        <taxon>Viridiplantae</taxon>
        <taxon>Streptophyta</taxon>
        <taxon>Embryophyta</taxon>
        <taxon>Tracheophyta</taxon>
        <taxon>Spermatophyta</taxon>
        <taxon>Magnoliopsida</taxon>
        <taxon>eudicotyledons</taxon>
        <taxon>Gunneridae</taxon>
        <taxon>Pentapetalae</taxon>
        <taxon>rosids</taxon>
        <taxon>malvids</taxon>
        <taxon>Brassicales</taxon>
        <taxon>Brassicaceae</taxon>
        <taxon>Arabideae</taxon>
        <taxon>Arabis</taxon>
    </lineage>
</organism>
<dbReference type="PANTHER" id="PTHR31293:SF12">
    <property type="entry name" value="RNI-LIKE SUPERFAMILY PROTEIN"/>
    <property type="match status" value="1"/>
</dbReference>